<keyword evidence="2" id="KW-1133">Transmembrane helix</keyword>
<evidence type="ECO:0000313" key="4">
    <source>
        <dbReference type="EMBL" id="ATL46516.1"/>
    </source>
</evidence>
<feature type="domain" description="SH3b" evidence="3">
    <location>
        <begin position="218"/>
        <end position="280"/>
    </location>
</feature>
<dbReference type="PROSITE" id="PS50005">
    <property type="entry name" value="TPR"/>
    <property type="match status" value="1"/>
</dbReference>
<evidence type="ECO:0000256" key="2">
    <source>
        <dbReference type="SAM" id="Phobius"/>
    </source>
</evidence>
<feature type="transmembrane region" description="Helical" evidence="2">
    <location>
        <begin position="189"/>
        <end position="212"/>
    </location>
</feature>
<keyword evidence="1" id="KW-0802">TPR repeat</keyword>
<dbReference type="Pfam" id="PF08239">
    <property type="entry name" value="SH3_3"/>
    <property type="match status" value="1"/>
</dbReference>
<protein>
    <recommendedName>
        <fullName evidence="3">SH3b domain-containing protein</fullName>
    </recommendedName>
</protein>
<feature type="transmembrane region" description="Helical" evidence="2">
    <location>
        <begin position="28"/>
        <end position="47"/>
    </location>
</feature>
<dbReference type="Gene3D" id="1.25.40.10">
    <property type="entry name" value="Tetratricopeptide repeat domain"/>
    <property type="match status" value="1"/>
</dbReference>
<keyword evidence="2" id="KW-0812">Transmembrane</keyword>
<dbReference type="Proteomes" id="UP000220133">
    <property type="component" value="Chromosome"/>
</dbReference>
<sequence length="280" mass="31908">MKRALLFEQKTIKQIIKQRNNQQFMRQLICKGILLIFLIGTGINSFAQKPNTQALFDEANQLYQNQQFTEAAKTYQQLIDSGYQVDNLFFNAANAYLKSNQVGPAIYYYEKTLKLNPHHEAASNNLSIAEQKVENRPDELPLLFFQEWWMAFSQWHSPNGWAIASIVVAWVLAIAFILYKFFPKFRSNYLRWVIYALSVIFVAHLSMSIYMFNLATNSSSAIVIPGAATVKNAPGDSGKDLFEAHAGTKVKILDTTASYTKILMEDGKEGWIKAKDIKIL</sequence>
<keyword evidence="2" id="KW-0472">Membrane</keyword>
<dbReference type="InterPro" id="IPR003646">
    <property type="entry name" value="SH3-like_bac-type"/>
</dbReference>
<dbReference type="Gene3D" id="2.30.30.40">
    <property type="entry name" value="SH3 Domains"/>
    <property type="match status" value="1"/>
</dbReference>
<feature type="transmembrane region" description="Helical" evidence="2">
    <location>
        <begin position="160"/>
        <end position="182"/>
    </location>
</feature>
<evidence type="ECO:0000313" key="5">
    <source>
        <dbReference type="Proteomes" id="UP000220133"/>
    </source>
</evidence>
<feature type="repeat" description="TPR" evidence="1">
    <location>
        <begin position="86"/>
        <end position="119"/>
    </location>
</feature>
<dbReference type="InterPro" id="IPR019734">
    <property type="entry name" value="TPR_rpt"/>
</dbReference>
<evidence type="ECO:0000256" key="1">
    <source>
        <dbReference type="PROSITE-ProRule" id="PRU00339"/>
    </source>
</evidence>
<dbReference type="RefSeq" id="WP_098192904.1">
    <property type="nucleotide sequence ID" value="NZ_CP023777.1"/>
</dbReference>
<dbReference type="AlphaFoldDB" id="A0A291QRG4"/>
<dbReference type="SUPFAM" id="SSF48452">
    <property type="entry name" value="TPR-like"/>
    <property type="match status" value="1"/>
</dbReference>
<dbReference type="EMBL" id="CP023777">
    <property type="protein sequence ID" value="ATL46516.1"/>
    <property type="molecule type" value="Genomic_DNA"/>
</dbReference>
<reference evidence="4 5" key="1">
    <citation type="submission" date="2017-10" db="EMBL/GenBank/DDBJ databases">
        <title>Paenichitinophaga pekingensis gen. nov., sp. nov., isolated from activated sludge.</title>
        <authorList>
            <person name="Jin D."/>
            <person name="Kong X."/>
            <person name="Deng Y."/>
            <person name="Bai Z."/>
        </authorList>
    </citation>
    <scope>NUCLEOTIDE SEQUENCE [LARGE SCALE GENOMIC DNA]</scope>
    <source>
        <strain evidence="4 5">13</strain>
    </source>
</reference>
<gene>
    <name evidence="4" type="ORF">COR50_04625</name>
</gene>
<keyword evidence="5" id="KW-1185">Reference proteome</keyword>
<dbReference type="SMART" id="SM00028">
    <property type="entry name" value="TPR"/>
    <property type="match status" value="2"/>
</dbReference>
<organism evidence="4 5">
    <name type="scientific">Chitinophaga caeni</name>
    <dbReference type="NCBI Taxonomy" id="2029983"/>
    <lineage>
        <taxon>Bacteria</taxon>
        <taxon>Pseudomonadati</taxon>
        <taxon>Bacteroidota</taxon>
        <taxon>Chitinophagia</taxon>
        <taxon>Chitinophagales</taxon>
        <taxon>Chitinophagaceae</taxon>
        <taxon>Chitinophaga</taxon>
    </lineage>
</organism>
<accession>A0A291QRG4</accession>
<dbReference type="PROSITE" id="PS51781">
    <property type="entry name" value="SH3B"/>
    <property type="match status" value="1"/>
</dbReference>
<proteinExistence type="predicted"/>
<dbReference type="InterPro" id="IPR011990">
    <property type="entry name" value="TPR-like_helical_dom_sf"/>
</dbReference>
<evidence type="ECO:0000259" key="3">
    <source>
        <dbReference type="PROSITE" id="PS51781"/>
    </source>
</evidence>
<dbReference type="KEGG" id="cbae:COR50_04625"/>
<name>A0A291QRG4_9BACT</name>
<dbReference type="OrthoDB" id="9776208at2"/>